<name>K0TPG6_THAOC</name>
<evidence type="ECO:0000313" key="2">
    <source>
        <dbReference type="EMBL" id="EJK74452.1"/>
    </source>
</evidence>
<accession>K0TPG6</accession>
<feature type="non-terminal residue" evidence="2">
    <location>
        <position position="144"/>
    </location>
</feature>
<protein>
    <submittedName>
        <fullName evidence="2">Uncharacterized protein</fullName>
    </submittedName>
</protein>
<keyword evidence="1" id="KW-1133">Transmembrane helix</keyword>
<evidence type="ECO:0000313" key="3">
    <source>
        <dbReference type="Proteomes" id="UP000266841"/>
    </source>
</evidence>
<keyword evidence="1" id="KW-0812">Transmembrane</keyword>
<organism evidence="2 3">
    <name type="scientific">Thalassiosira oceanica</name>
    <name type="common">Marine diatom</name>
    <dbReference type="NCBI Taxonomy" id="159749"/>
    <lineage>
        <taxon>Eukaryota</taxon>
        <taxon>Sar</taxon>
        <taxon>Stramenopiles</taxon>
        <taxon>Ochrophyta</taxon>
        <taxon>Bacillariophyta</taxon>
        <taxon>Coscinodiscophyceae</taxon>
        <taxon>Thalassiosirophycidae</taxon>
        <taxon>Thalassiosirales</taxon>
        <taxon>Thalassiosiraceae</taxon>
        <taxon>Thalassiosira</taxon>
    </lineage>
</organism>
<dbReference type="EMBL" id="AGNL01003648">
    <property type="protein sequence ID" value="EJK74452.1"/>
    <property type="molecule type" value="Genomic_DNA"/>
</dbReference>
<sequence length="144" mass="16064">MNGDDDGFEIDAPSTSRVSSRFWRGRLRGWDVRNRKASIIVVLYAALLAFGASSVTSQSVVTVDKCLEEERVVFGSIILEEDKDEEDGVSERLSILDGDGMEEPTMYSSEMGTDAEGIRKLSDECADILAEYYARKLEQTTQHK</sequence>
<dbReference type="AlphaFoldDB" id="K0TPG6"/>
<gene>
    <name evidence="2" type="ORF">THAOC_03868</name>
</gene>
<keyword evidence="3" id="KW-1185">Reference proteome</keyword>
<proteinExistence type="predicted"/>
<keyword evidence="1" id="KW-0472">Membrane</keyword>
<reference evidence="2 3" key="1">
    <citation type="journal article" date="2012" name="Genome Biol.">
        <title>Genome and low-iron response of an oceanic diatom adapted to chronic iron limitation.</title>
        <authorList>
            <person name="Lommer M."/>
            <person name="Specht M."/>
            <person name="Roy A.S."/>
            <person name="Kraemer L."/>
            <person name="Andreson R."/>
            <person name="Gutowska M.A."/>
            <person name="Wolf J."/>
            <person name="Bergner S.V."/>
            <person name="Schilhabel M.B."/>
            <person name="Klostermeier U.C."/>
            <person name="Beiko R.G."/>
            <person name="Rosenstiel P."/>
            <person name="Hippler M."/>
            <person name="Laroche J."/>
        </authorList>
    </citation>
    <scope>NUCLEOTIDE SEQUENCE [LARGE SCALE GENOMIC DNA]</scope>
    <source>
        <strain evidence="2 3">CCMP1005</strain>
    </source>
</reference>
<comment type="caution">
    <text evidence="2">The sequence shown here is derived from an EMBL/GenBank/DDBJ whole genome shotgun (WGS) entry which is preliminary data.</text>
</comment>
<feature type="transmembrane region" description="Helical" evidence="1">
    <location>
        <begin position="37"/>
        <end position="56"/>
    </location>
</feature>
<evidence type="ECO:0000256" key="1">
    <source>
        <dbReference type="SAM" id="Phobius"/>
    </source>
</evidence>
<dbReference type="Proteomes" id="UP000266841">
    <property type="component" value="Unassembled WGS sequence"/>
</dbReference>